<comment type="caution">
    <text evidence="1">The sequence shown here is derived from an EMBL/GenBank/DDBJ whole genome shotgun (WGS) entry which is preliminary data.</text>
</comment>
<reference evidence="1" key="1">
    <citation type="journal article" date="2021" name="Front. Microbiol.">
        <title>Comprehensive Comparative Genomics and Phenotyping of Methylobacterium Species.</title>
        <authorList>
            <person name="Alessa O."/>
            <person name="Ogura Y."/>
            <person name="Fujitani Y."/>
            <person name="Takami H."/>
            <person name="Hayashi T."/>
            <person name="Sahin N."/>
            <person name="Tani A."/>
        </authorList>
    </citation>
    <scope>NUCLEOTIDE SEQUENCE</scope>
    <source>
        <strain evidence="1">NBRC 15689</strain>
    </source>
</reference>
<keyword evidence="2" id="KW-1185">Reference proteome</keyword>
<name>A0ABQ4T9Y1_METOR</name>
<sequence length="39" mass="4187">MLICLAVFLVACTLGLGTLAVRVKQTLIDDARSGTRGYF</sequence>
<evidence type="ECO:0000313" key="2">
    <source>
        <dbReference type="Proteomes" id="UP001055156"/>
    </source>
</evidence>
<protein>
    <submittedName>
        <fullName evidence="1">Uncharacterized protein</fullName>
    </submittedName>
</protein>
<reference evidence="1" key="2">
    <citation type="submission" date="2021-08" db="EMBL/GenBank/DDBJ databases">
        <authorList>
            <person name="Tani A."/>
            <person name="Ola A."/>
            <person name="Ogura Y."/>
            <person name="Katsura K."/>
            <person name="Hayashi T."/>
        </authorList>
    </citation>
    <scope>NUCLEOTIDE SEQUENCE</scope>
    <source>
        <strain evidence="1">NBRC 15689</strain>
    </source>
</reference>
<proteinExistence type="predicted"/>
<gene>
    <name evidence="1" type="ORF">LKMONMHP_2152</name>
</gene>
<organism evidence="1 2">
    <name type="scientific">Methylobacterium organophilum</name>
    <dbReference type="NCBI Taxonomy" id="410"/>
    <lineage>
        <taxon>Bacteria</taxon>
        <taxon>Pseudomonadati</taxon>
        <taxon>Pseudomonadota</taxon>
        <taxon>Alphaproteobacteria</taxon>
        <taxon>Hyphomicrobiales</taxon>
        <taxon>Methylobacteriaceae</taxon>
        <taxon>Methylobacterium</taxon>
    </lineage>
</organism>
<accession>A0ABQ4T9Y1</accession>
<dbReference type="EMBL" id="BPQV01000005">
    <property type="protein sequence ID" value="GJE27294.1"/>
    <property type="molecule type" value="Genomic_DNA"/>
</dbReference>
<evidence type="ECO:0000313" key="1">
    <source>
        <dbReference type="EMBL" id="GJE27294.1"/>
    </source>
</evidence>
<dbReference type="Proteomes" id="UP001055156">
    <property type="component" value="Unassembled WGS sequence"/>
</dbReference>